<evidence type="ECO:0000313" key="8">
    <source>
        <dbReference type="Proteomes" id="UP000007264"/>
    </source>
</evidence>
<gene>
    <name evidence="7" type="ORF">COCSUDRAFT_46694</name>
</gene>
<evidence type="ECO:0000256" key="3">
    <source>
        <dbReference type="ARBA" id="ARBA00022777"/>
    </source>
</evidence>
<proteinExistence type="predicted"/>
<organism evidence="7 8">
    <name type="scientific">Coccomyxa subellipsoidea (strain C-169)</name>
    <name type="common">Green microalga</name>
    <dbReference type="NCBI Taxonomy" id="574566"/>
    <lineage>
        <taxon>Eukaryota</taxon>
        <taxon>Viridiplantae</taxon>
        <taxon>Chlorophyta</taxon>
        <taxon>core chlorophytes</taxon>
        <taxon>Trebouxiophyceae</taxon>
        <taxon>Trebouxiophyceae incertae sedis</taxon>
        <taxon>Coccomyxaceae</taxon>
        <taxon>Coccomyxa</taxon>
        <taxon>Coccomyxa subellipsoidea</taxon>
    </lineage>
</organism>
<feature type="domain" description="Protein kinase" evidence="6">
    <location>
        <begin position="33"/>
        <end position="282"/>
    </location>
</feature>
<evidence type="ECO:0000259" key="6">
    <source>
        <dbReference type="SMART" id="SM00220"/>
    </source>
</evidence>
<feature type="region of interest" description="Disordered" evidence="5">
    <location>
        <begin position="516"/>
        <end position="553"/>
    </location>
</feature>
<dbReference type="Proteomes" id="UP000007264">
    <property type="component" value="Unassembled WGS sequence"/>
</dbReference>
<evidence type="ECO:0000256" key="5">
    <source>
        <dbReference type="SAM" id="MobiDB-lite"/>
    </source>
</evidence>
<feature type="region of interest" description="Disordered" evidence="5">
    <location>
        <begin position="295"/>
        <end position="346"/>
    </location>
</feature>
<keyword evidence="1" id="KW-0808">Transferase</keyword>
<sequence length="640" mass="69335">MIALQVLMATSAALLRRTPSVMSPNLFAFEDHFSFEAVIGRSPLSEVYRARHRGTGQLFAVKRSMRRFRSKGDRDRSLHEIQAVASLPSHPNVVTLHRAWQQRGHFYIQMDLAENGSLGSILRQGQQEGQLLPEPVVWQVLWEVAQGLAFLHAHDVIVMDIKPDNVFCNRNGTFQIGDFGLAVVGSTQRDWEEGDGDYLAPELLSDDKPSPAADIYSLGATIYECATGKKLPRSWQNCRDLQLPGRLPALQHLVQGMLSRNPSSRLSAQELVEQVGMLQLPFGLSATVSSCASAKDAQPSSEADYPQDAYATPSHRPLDHALPSTGGSSVTATCSSGPTPGPRRLNLAQLPSLTLPDAPSPSAVSTPVMCGAGWRRTLSSSDMSHDASDVGTPTRAPSFVPSLLQQRLSVSSPTLLSPFSEAGCSPFATPSLGRRPSTAATPSFTGSTALVYHSRWARECSFDRSEAAAQVRPFSLDPDDMQDSPSFQLDEDLPGSRADDGADILCLDDQDPFCTAGEEHASPSQLSRDCSMGLHDDDDDNQQQRQVTEGSSPLHHGRFFARLSLSGSQAEEACTAAPNTGQAQEQQPIASPFASQRAQHMTPGAGQQWTQLTPQLSKGLSMSRMDTLKEKKSLPFVFAC</sequence>
<dbReference type="eggNOG" id="KOG0601">
    <property type="taxonomic scope" value="Eukaryota"/>
</dbReference>
<dbReference type="GeneID" id="17043382"/>
<dbReference type="OrthoDB" id="5337378at2759"/>
<dbReference type="Gene3D" id="1.10.510.10">
    <property type="entry name" value="Transferase(Phosphotransferase) domain 1"/>
    <property type="match status" value="1"/>
</dbReference>
<dbReference type="KEGG" id="csl:COCSUDRAFT_46694"/>
<feature type="region of interest" description="Disordered" evidence="5">
    <location>
        <begin position="576"/>
        <end position="608"/>
    </location>
</feature>
<evidence type="ECO:0000256" key="2">
    <source>
        <dbReference type="ARBA" id="ARBA00022741"/>
    </source>
</evidence>
<dbReference type="AlphaFoldDB" id="I0Z411"/>
<dbReference type="InterPro" id="IPR011009">
    <property type="entry name" value="Kinase-like_dom_sf"/>
</dbReference>
<evidence type="ECO:0000256" key="1">
    <source>
        <dbReference type="ARBA" id="ARBA00022679"/>
    </source>
</evidence>
<feature type="compositionally biased region" description="Polar residues" evidence="5">
    <location>
        <begin position="325"/>
        <end position="338"/>
    </location>
</feature>
<dbReference type="EMBL" id="AGSI01000004">
    <property type="protein sequence ID" value="EIE25380.1"/>
    <property type="molecule type" value="Genomic_DNA"/>
</dbReference>
<keyword evidence="3" id="KW-0418">Kinase</keyword>
<dbReference type="SMART" id="SM00220">
    <property type="entry name" value="S_TKc"/>
    <property type="match status" value="1"/>
</dbReference>
<dbReference type="GO" id="GO:0005524">
    <property type="term" value="F:ATP binding"/>
    <property type="evidence" value="ECO:0007669"/>
    <property type="project" value="UniProtKB-KW"/>
</dbReference>
<dbReference type="STRING" id="574566.I0Z411"/>
<dbReference type="Pfam" id="PF00069">
    <property type="entry name" value="Pkinase"/>
    <property type="match status" value="1"/>
</dbReference>
<keyword evidence="8" id="KW-1185">Reference proteome</keyword>
<dbReference type="InterPro" id="IPR050339">
    <property type="entry name" value="CC_SR_Kinase"/>
</dbReference>
<evidence type="ECO:0000313" key="7">
    <source>
        <dbReference type="EMBL" id="EIE25380.1"/>
    </source>
</evidence>
<dbReference type="GO" id="GO:0005634">
    <property type="term" value="C:nucleus"/>
    <property type="evidence" value="ECO:0007669"/>
    <property type="project" value="TreeGrafter"/>
</dbReference>
<evidence type="ECO:0000256" key="4">
    <source>
        <dbReference type="ARBA" id="ARBA00022840"/>
    </source>
</evidence>
<keyword evidence="4" id="KW-0067">ATP-binding</keyword>
<dbReference type="PANTHER" id="PTHR11042:SF189">
    <property type="entry name" value="PROTEIN KINASE DOMAIN-CONTAINING PROTEIN"/>
    <property type="match status" value="1"/>
</dbReference>
<reference evidence="7 8" key="1">
    <citation type="journal article" date="2012" name="Genome Biol.">
        <title>The genome of the polar eukaryotic microalga coccomyxa subellipsoidea reveals traits of cold adaptation.</title>
        <authorList>
            <person name="Blanc G."/>
            <person name="Agarkova I."/>
            <person name="Grimwood J."/>
            <person name="Kuo A."/>
            <person name="Brueggeman A."/>
            <person name="Dunigan D."/>
            <person name="Gurnon J."/>
            <person name="Ladunga I."/>
            <person name="Lindquist E."/>
            <person name="Lucas S."/>
            <person name="Pangilinan J."/>
            <person name="Proschold T."/>
            <person name="Salamov A."/>
            <person name="Schmutz J."/>
            <person name="Weeks D."/>
            <person name="Yamada T."/>
            <person name="Claverie J.M."/>
            <person name="Grigoriev I."/>
            <person name="Van Etten J."/>
            <person name="Lomsadze A."/>
            <person name="Borodovsky M."/>
        </authorList>
    </citation>
    <scope>NUCLEOTIDE SEQUENCE [LARGE SCALE GENOMIC DNA]</scope>
    <source>
        <strain evidence="7 8">C-169</strain>
    </source>
</reference>
<dbReference type="SUPFAM" id="SSF56112">
    <property type="entry name" value="Protein kinase-like (PK-like)"/>
    <property type="match status" value="1"/>
</dbReference>
<dbReference type="GO" id="GO:0005737">
    <property type="term" value="C:cytoplasm"/>
    <property type="evidence" value="ECO:0007669"/>
    <property type="project" value="TreeGrafter"/>
</dbReference>
<accession>I0Z411</accession>
<dbReference type="GO" id="GO:0004672">
    <property type="term" value="F:protein kinase activity"/>
    <property type="evidence" value="ECO:0007669"/>
    <property type="project" value="InterPro"/>
</dbReference>
<name>I0Z411_COCSC</name>
<feature type="region of interest" description="Disordered" evidence="5">
    <location>
        <begin position="474"/>
        <end position="501"/>
    </location>
</feature>
<protein>
    <submittedName>
        <fullName evidence="7">Kinase-like protein</fullName>
    </submittedName>
</protein>
<dbReference type="PANTHER" id="PTHR11042">
    <property type="entry name" value="EUKARYOTIC TRANSLATION INITIATION FACTOR 2-ALPHA KINASE EIF2-ALPHA KINASE -RELATED"/>
    <property type="match status" value="1"/>
</dbReference>
<comment type="caution">
    <text evidence="7">The sequence shown here is derived from an EMBL/GenBank/DDBJ whole genome shotgun (WGS) entry which is preliminary data.</text>
</comment>
<keyword evidence="2" id="KW-0547">Nucleotide-binding</keyword>
<dbReference type="InterPro" id="IPR000719">
    <property type="entry name" value="Prot_kinase_dom"/>
</dbReference>
<feature type="compositionally biased region" description="Polar residues" evidence="5">
    <location>
        <begin position="577"/>
        <end position="608"/>
    </location>
</feature>
<dbReference type="RefSeq" id="XP_005649924.1">
    <property type="nucleotide sequence ID" value="XM_005649867.1"/>
</dbReference>
<dbReference type="Gene3D" id="3.30.200.20">
    <property type="entry name" value="Phosphorylase Kinase, domain 1"/>
    <property type="match status" value="1"/>
</dbReference>